<dbReference type="GO" id="GO:0005524">
    <property type="term" value="F:ATP binding"/>
    <property type="evidence" value="ECO:0007669"/>
    <property type="project" value="UniProtKB-KW"/>
</dbReference>
<evidence type="ECO:0000313" key="11">
    <source>
        <dbReference type="Proteomes" id="UP000295325"/>
    </source>
</evidence>
<keyword evidence="3" id="KW-0813">Transport</keyword>
<organism evidence="10 11">
    <name type="scientific">Fonticella tunisiensis</name>
    <dbReference type="NCBI Taxonomy" id="1096341"/>
    <lineage>
        <taxon>Bacteria</taxon>
        <taxon>Bacillati</taxon>
        <taxon>Bacillota</taxon>
        <taxon>Clostridia</taxon>
        <taxon>Eubacteriales</taxon>
        <taxon>Clostridiaceae</taxon>
        <taxon>Fonticella</taxon>
    </lineage>
</organism>
<dbReference type="InterPro" id="IPR027417">
    <property type="entry name" value="P-loop_NTPase"/>
</dbReference>
<dbReference type="InterPro" id="IPR050095">
    <property type="entry name" value="ECF_ABC_transporter_ATP-bd"/>
</dbReference>
<dbReference type="RefSeq" id="WP_133628993.1">
    <property type="nucleotide sequence ID" value="NZ_SOAZ01000025.1"/>
</dbReference>
<dbReference type="SUPFAM" id="SSF52540">
    <property type="entry name" value="P-loop containing nucleoside triphosphate hydrolases"/>
    <property type="match status" value="2"/>
</dbReference>
<keyword evidence="7" id="KW-1278">Translocase</keyword>
<name>A0A4R7KAL4_9CLOT</name>
<keyword evidence="6 10" id="KW-0067">ATP-binding</keyword>
<evidence type="ECO:0000313" key="10">
    <source>
        <dbReference type="EMBL" id="TDT50723.1"/>
    </source>
</evidence>
<dbReference type="EMBL" id="SOAZ01000025">
    <property type="protein sequence ID" value="TDT50723.1"/>
    <property type="molecule type" value="Genomic_DNA"/>
</dbReference>
<dbReference type="InterPro" id="IPR025662">
    <property type="entry name" value="Sigma_54_int_dom_ATP-bd_1"/>
</dbReference>
<evidence type="ECO:0000256" key="2">
    <source>
        <dbReference type="ARBA" id="ARBA00005417"/>
    </source>
</evidence>
<feature type="domain" description="ABC transporter" evidence="9">
    <location>
        <begin position="289"/>
        <end position="517"/>
    </location>
</feature>
<dbReference type="InterPro" id="IPR003593">
    <property type="entry name" value="AAA+_ATPase"/>
</dbReference>
<dbReference type="SMART" id="SM00382">
    <property type="entry name" value="AAA"/>
    <property type="match status" value="2"/>
</dbReference>
<comment type="similarity">
    <text evidence="2">Belongs to the ABC transporter superfamily.</text>
</comment>
<dbReference type="AlphaFoldDB" id="A0A4R7KAL4"/>
<evidence type="ECO:0000256" key="1">
    <source>
        <dbReference type="ARBA" id="ARBA00004202"/>
    </source>
</evidence>
<evidence type="ECO:0000256" key="6">
    <source>
        <dbReference type="ARBA" id="ARBA00022840"/>
    </source>
</evidence>
<dbReference type="GO" id="GO:0042626">
    <property type="term" value="F:ATPase-coupled transmembrane transporter activity"/>
    <property type="evidence" value="ECO:0007669"/>
    <property type="project" value="TreeGrafter"/>
</dbReference>
<dbReference type="PROSITE" id="PS00211">
    <property type="entry name" value="ABC_TRANSPORTER_1"/>
    <property type="match status" value="1"/>
</dbReference>
<feature type="domain" description="ABC transporter" evidence="9">
    <location>
        <begin position="4"/>
        <end position="244"/>
    </location>
</feature>
<evidence type="ECO:0000256" key="4">
    <source>
        <dbReference type="ARBA" id="ARBA00022475"/>
    </source>
</evidence>
<protein>
    <submittedName>
        <fullName evidence="10">Energy-coupling factor transport system ATP-binding protein</fullName>
    </submittedName>
</protein>
<evidence type="ECO:0000256" key="3">
    <source>
        <dbReference type="ARBA" id="ARBA00022448"/>
    </source>
</evidence>
<gene>
    <name evidence="10" type="ORF">EDD71_1259</name>
</gene>
<dbReference type="PROSITE" id="PS50893">
    <property type="entry name" value="ABC_TRANSPORTER_2"/>
    <property type="match status" value="2"/>
</dbReference>
<reference evidence="10 11" key="1">
    <citation type="submission" date="2019-03" db="EMBL/GenBank/DDBJ databases">
        <title>Genomic Encyclopedia of Type Strains, Phase IV (KMG-IV): sequencing the most valuable type-strain genomes for metagenomic binning, comparative biology and taxonomic classification.</title>
        <authorList>
            <person name="Goeker M."/>
        </authorList>
    </citation>
    <scope>NUCLEOTIDE SEQUENCE [LARGE SCALE GENOMIC DNA]</scope>
    <source>
        <strain evidence="10 11">DSM 24455</strain>
    </source>
</reference>
<dbReference type="PANTHER" id="PTHR43553">
    <property type="entry name" value="HEAVY METAL TRANSPORTER"/>
    <property type="match status" value="1"/>
</dbReference>
<comment type="caution">
    <text evidence="10">The sequence shown here is derived from an EMBL/GenBank/DDBJ whole genome shotgun (WGS) entry which is preliminary data.</text>
</comment>
<keyword evidence="8" id="KW-0472">Membrane</keyword>
<accession>A0A4R7KAL4</accession>
<evidence type="ECO:0000256" key="8">
    <source>
        <dbReference type="ARBA" id="ARBA00023136"/>
    </source>
</evidence>
<evidence type="ECO:0000259" key="9">
    <source>
        <dbReference type="PROSITE" id="PS50893"/>
    </source>
</evidence>
<dbReference type="Gene3D" id="3.40.50.300">
    <property type="entry name" value="P-loop containing nucleotide triphosphate hydrolases"/>
    <property type="match status" value="2"/>
</dbReference>
<dbReference type="CDD" id="cd03225">
    <property type="entry name" value="ABC_cobalt_CbiO_domain1"/>
    <property type="match status" value="2"/>
</dbReference>
<dbReference type="Proteomes" id="UP000295325">
    <property type="component" value="Unassembled WGS sequence"/>
</dbReference>
<keyword evidence="11" id="KW-1185">Reference proteome</keyword>
<keyword evidence="4" id="KW-1003">Cell membrane</keyword>
<evidence type="ECO:0000256" key="5">
    <source>
        <dbReference type="ARBA" id="ARBA00022741"/>
    </source>
</evidence>
<comment type="subcellular location">
    <subcellularLocation>
        <location evidence="1">Cell membrane</location>
        <topology evidence="1">Peripheral membrane protein</topology>
    </subcellularLocation>
</comment>
<proteinExistence type="inferred from homology"/>
<dbReference type="Pfam" id="PF00005">
    <property type="entry name" value="ABC_tran"/>
    <property type="match status" value="2"/>
</dbReference>
<evidence type="ECO:0000256" key="7">
    <source>
        <dbReference type="ARBA" id="ARBA00022967"/>
    </source>
</evidence>
<dbReference type="NCBIfam" id="NF010167">
    <property type="entry name" value="PRK13648.1"/>
    <property type="match status" value="2"/>
</dbReference>
<sequence length="538" mass="60704">MAYIDIKGLSYSYPDERDRALKDVSLEIEKGEIFLLMGDSGSGKSTLLKCISGAIPYFYGGTLWGKIEIQGKAVENMTHQERSGTIGMIFQDPERQLLMNKVHREIAFGLENIGVEEKNIKRRVWEALQFSNIQDIALQDINTLSGGQKQRVAITSAVAGLPQCILLDEPTSQLDPSSAEEVVELIKKINDELGITIVVVEQRVDRWFQICDRIGIMKDGMLLFVGTREELYLSDDEYLRGFLPTRLKLAKALGIEKMPLTIRETRRALGRFEFRLKEDKHKGSSKCILSIKNLYCGYGNEEILRGINLLVNEGDFIGIFGPNGAGKSTLLKSIMGLLKYSGSIRIMDKEVKNLGVRDIALISGYVSQNPNDYISKDTVYDELKFTLDNYGIKDDGVIDITLKDLNIYELRHKNPRDISGGERQRVAIASILVLRPKLLLLDEPTRGLDFEAKRKLGRVLKSLNKNGTTIILITHDVDFASEFCDRFGIIFNGEIVSIGTREEVLSESIYYTTEINKLLRDKNKRIFSLEQALSSVRR</sequence>
<keyword evidence="5" id="KW-0547">Nucleotide-binding</keyword>
<dbReference type="InterPro" id="IPR015856">
    <property type="entry name" value="ABC_transpr_CbiO/EcfA_su"/>
</dbReference>
<dbReference type="PROSITE" id="PS00675">
    <property type="entry name" value="SIGMA54_INTERACT_1"/>
    <property type="match status" value="1"/>
</dbReference>
<dbReference type="GO" id="GO:0043190">
    <property type="term" value="C:ATP-binding cassette (ABC) transporter complex"/>
    <property type="evidence" value="ECO:0007669"/>
    <property type="project" value="TreeGrafter"/>
</dbReference>
<dbReference type="InterPro" id="IPR003439">
    <property type="entry name" value="ABC_transporter-like_ATP-bd"/>
</dbReference>
<dbReference type="GO" id="GO:0016887">
    <property type="term" value="F:ATP hydrolysis activity"/>
    <property type="evidence" value="ECO:0007669"/>
    <property type="project" value="InterPro"/>
</dbReference>
<dbReference type="InterPro" id="IPR017871">
    <property type="entry name" value="ABC_transporter-like_CS"/>
</dbReference>
<dbReference type="OrthoDB" id="501320at2"/>